<accession>A0ACC0N1A6</accession>
<dbReference type="EMBL" id="CM046394">
    <property type="protein sequence ID" value="KAI8546945.1"/>
    <property type="molecule type" value="Genomic_DNA"/>
</dbReference>
<evidence type="ECO:0000313" key="1">
    <source>
        <dbReference type="EMBL" id="KAI8546945.1"/>
    </source>
</evidence>
<protein>
    <submittedName>
        <fullName evidence="1">Uncharacterized protein</fullName>
    </submittedName>
</protein>
<name>A0ACC0N1A6_RHOML</name>
<comment type="caution">
    <text evidence="1">The sequence shown here is derived from an EMBL/GenBank/DDBJ whole genome shotgun (WGS) entry which is preliminary data.</text>
</comment>
<dbReference type="Proteomes" id="UP001062846">
    <property type="component" value="Chromosome 7"/>
</dbReference>
<sequence length="104" mass="12180">MERGTSCSDDRSKRLAARVVMIDGGNGNGQTEKSRNCRGWVFFWKNRRKRMGLKKGPGWVLYQFCTVLDFQMYTDIYIYTRYVGICFRDDDLAKVARTLNFVDD</sequence>
<keyword evidence="2" id="KW-1185">Reference proteome</keyword>
<organism evidence="1 2">
    <name type="scientific">Rhododendron molle</name>
    <name type="common">Chinese azalea</name>
    <name type="synonym">Azalea mollis</name>
    <dbReference type="NCBI Taxonomy" id="49168"/>
    <lineage>
        <taxon>Eukaryota</taxon>
        <taxon>Viridiplantae</taxon>
        <taxon>Streptophyta</taxon>
        <taxon>Embryophyta</taxon>
        <taxon>Tracheophyta</taxon>
        <taxon>Spermatophyta</taxon>
        <taxon>Magnoliopsida</taxon>
        <taxon>eudicotyledons</taxon>
        <taxon>Gunneridae</taxon>
        <taxon>Pentapetalae</taxon>
        <taxon>asterids</taxon>
        <taxon>Ericales</taxon>
        <taxon>Ericaceae</taxon>
        <taxon>Ericoideae</taxon>
        <taxon>Rhodoreae</taxon>
        <taxon>Rhododendron</taxon>
    </lineage>
</organism>
<gene>
    <name evidence="1" type="ORF">RHMOL_Rhmol07G0159100</name>
</gene>
<reference evidence="1" key="1">
    <citation type="submission" date="2022-02" db="EMBL/GenBank/DDBJ databases">
        <title>Plant Genome Project.</title>
        <authorList>
            <person name="Zhang R.-G."/>
        </authorList>
    </citation>
    <scope>NUCLEOTIDE SEQUENCE</scope>
    <source>
        <strain evidence="1">AT1</strain>
    </source>
</reference>
<proteinExistence type="predicted"/>
<evidence type="ECO:0000313" key="2">
    <source>
        <dbReference type="Proteomes" id="UP001062846"/>
    </source>
</evidence>